<dbReference type="EMBL" id="LABX01000037">
    <property type="protein sequence ID" value="KMO39014.1"/>
    <property type="molecule type" value="Genomic_DNA"/>
</dbReference>
<dbReference type="SUPFAM" id="SSF51735">
    <property type="entry name" value="NAD(P)-binding Rossmann-fold domains"/>
    <property type="match status" value="1"/>
</dbReference>
<proteinExistence type="predicted"/>
<evidence type="ECO:0000256" key="1">
    <source>
        <dbReference type="ARBA" id="ARBA00023002"/>
    </source>
</evidence>
<organism evidence="3 4">
    <name type="scientific">Methylobacterium aquaticum</name>
    <dbReference type="NCBI Taxonomy" id="270351"/>
    <lineage>
        <taxon>Bacteria</taxon>
        <taxon>Pseudomonadati</taxon>
        <taxon>Pseudomonadota</taxon>
        <taxon>Alphaproteobacteria</taxon>
        <taxon>Hyphomicrobiales</taxon>
        <taxon>Methylobacteriaceae</taxon>
        <taxon>Methylobacterium</taxon>
    </lineage>
</organism>
<keyword evidence="1" id="KW-0560">Oxidoreductase</keyword>
<dbReference type="Pfam" id="PF09176">
    <property type="entry name" value="Mpt_N"/>
    <property type="match status" value="1"/>
</dbReference>
<dbReference type="PATRIC" id="fig|270351.6.peg.5263"/>
<dbReference type="InterPro" id="IPR036291">
    <property type="entry name" value="NAD(P)-bd_dom_sf"/>
</dbReference>
<comment type="caution">
    <text evidence="3">The sequence shown here is derived from an EMBL/GenBank/DDBJ whole genome shotgun (WGS) entry which is preliminary data.</text>
</comment>
<evidence type="ECO:0000313" key="3">
    <source>
        <dbReference type="EMBL" id="KMO39014.1"/>
    </source>
</evidence>
<protein>
    <submittedName>
        <fullName evidence="3">Methylenetetrahydromethanopterin dehydrogenase</fullName>
    </submittedName>
</protein>
<evidence type="ECO:0000259" key="2">
    <source>
        <dbReference type="Pfam" id="PF09176"/>
    </source>
</evidence>
<dbReference type="GO" id="GO:0016491">
    <property type="term" value="F:oxidoreductase activity"/>
    <property type="evidence" value="ECO:0007669"/>
    <property type="project" value="UniProtKB-KW"/>
</dbReference>
<dbReference type="OrthoDB" id="7929761at2"/>
<dbReference type="Gene3D" id="3.40.50.720">
    <property type="entry name" value="NAD(P)-binding Rossmann-like Domain"/>
    <property type="match status" value="1"/>
</dbReference>
<dbReference type="SUPFAM" id="SSF53223">
    <property type="entry name" value="Aminoacid dehydrogenase-like, N-terminal domain"/>
    <property type="match status" value="1"/>
</dbReference>
<evidence type="ECO:0000313" key="4">
    <source>
        <dbReference type="Proteomes" id="UP000035929"/>
    </source>
</evidence>
<dbReference type="RefSeq" id="WP_048462743.1">
    <property type="nucleotide sequence ID" value="NZ_LABX01000037.1"/>
</dbReference>
<reference evidence="3 4" key="1">
    <citation type="submission" date="2015-03" db="EMBL/GenBank/DDBJ databases">
        <title>Genome sequencing of Methylobacterium aquaticum DSM16371 type strain.</title>
        <authorList>
            <person name="Chaudhry V."/>
            <person name="Patil P.B."/>
        </authorList>
    </citation>
    <scope>NUCLEOTIDE SEQUENCE [LARGE SCALE GENOMIC DNA]</scope>
    <source>
        <strain evidence="3 4">DSM 16371</strain>
    </source>
</reference>
<dbReference type="AlphaFoldDB" id="A0A0J6SZ76"/>
<dbReference type="Proteomes" id="UP000035929">
    <property type="component" value="Unassembled WGS sequence"/>
</dbReference>
<dbReference type="InterPro" id="IPR037089">
    <property type="entry name" value="Methyl-teptahyd_DH_N_sf"/>
</dbReference>
<dbReference type="Gene3D" id="3.40.50.10280">
    <property type="entry name" value="Methylene-tetrahydromethanopterin dehydrogenase, N-terminal domain"/>
    <property type="match status" value="1"/>
</dbReference>
<dbReference type="InterPro" id="IPR046346">
    <property type="entry name" value="Aminoacid_DH-like_N_sf"/>
</dbReference>
<name>A0A0J6SZ76_9HYPH</name>
<gene>
    <name evidence="3" type="ORF">VP06_05100</name>
</gene>
<accession>A0A0J6SZ76</accession>
<sequence length="306" mass="31553">MSRSILHMLTPLKHMSPFDVNMAVDAGFEVVSTYTSVDQSEVVPLVQDSIFSRAPQDGIRTAIFIGGKNAEASLDMVDAATSAFVPPFANHVFADPAGSFTTGAAMVACVRKALRDRFNEGLSGKRVAIYGGTGVVAYCAAVIAAQEGAHPVIVGYNGRERVAAIAEGMRARFGVAVESADGSDQAGRFAAARDAEVILSAAAAGVQVLSAEDLTQAGRLLVAADVNAVPPAGIAGIDVNADAVPLPTGRGVGIGALAVGNVKYGTQAGLFRRLLQADQPLVLDFRDAYRLAVELTGQVTGHDDAA</sequence>
<dbReference type="InterPro" id="IPR015259">
    <property type="entry name" value="Methyl-teptahyd_DH_N"/>
</dbReference>
<feature type="domain" description="Methylene-tetrahydromethanopterin dehydrogenase N-terminal" evidence="2">
    <location>
        <begin position="17"/>
        <end position="97"/>
    </location>
</feature>